<dbReference type="KEGG" id="hds:HSR122_2201"/>
<evidence type="ECO:0000313" key="3">
    <source>
        <dbReference type="Proteomes" id="UP000662973"/>
    </source>
</evidence>
<dbReference type="Pfam" id="PF26415">
    <property type="entry name" value="DUF8110"/>
    <property type="match status" value="1"/>
</dbReference>
<dbReference type="RefSeq" id="WP_229109743.1">
    <property type="nucleotide sequence ID" value="NZ_CP064788.1"/>
</dbReference>
<accession>A0A897NA10</accession>
<evidence type="ECO:0000259" key="1">
    <source>
        <dbReference type="Pfam" id="PF26415"/>
    </source>
</evidence>
<feature type="domain" description="DUF8110" evidence="1">
    <location>
        <begin position="2"/>
        <end position="55"/>
    </location>
</feature>
<organism evidence="2 3">
    <name type="scientific">Halapricum desulfuricans</name>
    <dbReference type="NCBI Taxonomy" id="2841257"/>
    <lineage>
        <taxon>Archaea</taxon>
        <taxon>Methanobacteriati</taxon>
        <taxon>Methanobacteriota</taxon>
        <taxon>Stenosarchaea group</taxon>
        <taxon>Halobacteria</taxon>
        <taxon>Halobacteriales</taxon>
        <taxon>Haloarculaceae</taxon>
        <taxon>Halapricum</taxon>
    </lineage>
</organism>
<dbReference type="Proteomes" id="UP000662973">
    <property type="component" value="Chromosome"/>
</dbReference>
<dbReference type="InterPro" id="IPR058423">
    <property type="entry name" value="DUF8110"/>
</dbReference>
<sequence>MLENWYTEFLPAGVLMDVAEKEELPFFNPEENESWSDGQKAEMARAYSEYRQNLK</sequence>
<proteinExistence type="predicted"/>
<dbReference type="GeneID" id="68852810"/>
<keyword evidence="3" id="KW-1185">Reference proteome</keyword>
<protein>
    <recommendedName>
        <fullName evidence="1">DUF8110 domain-containing protein</fullName>
    </recommendedName>
</protein>
<dbReference type="AlphaFoldDB" id="A0A897NA10"/>
<dbReference type="EMBL" id="CP064788">
    <property type="protein sequence ID" value="QSG09582.1"/>
    <property type="molecule type" value="Genomic_DNA"/>
</dbReference>
<name>A0A897NA10_9EURY</name>
<evidence type="ECO:0000313" key="2">
    <source>
        <dbReference type="EMBL" id="QSG09582.1"/>
    </source>
</evidence>
<gene>
    <name evidence="2" type="ORF">HSR122_2201</name>
</gene>
<reference evidence="2 3" key="1">
    <citation type="submission" date="2020-11" db="EMBL/GenBank/DDBJ databases">
        <title>Carbohydrate-dependent, anaerobic sulfur respiration: A novel catabolism in halophilic archaea.</title>
        <authorList>
            <person name="Sorokin D.Y."/>
            <person name="Messina E."/>
            <person name="Smedile F."/>
            <person name="La Cono V."/>
            <person name="Hallsworth J.E."/>
            <person name="Yakimov M.M."/>
        </authorList>
    </citation>
    <scope>NUCLEOTIDE SEQUENCE [LARGE SCALE GENOMIC DNA]</scope>
    <source>
        <strain evidence="2 3">HSR12-2</strain>
    </source>
</reference>